<evidence type="ECO:0000256" key="1">
    <source>
        <dbReference type="ARBA" id="ARBA00022801"/>
    </source>
</evidence>
<dbReference type="EMBL" id="MOBI01000021">
    <property type="protein sequence ID" value="ROM93806.1"/>
    <property type="molecule type" value="Genomic_DNA"/>
</dbReference>
<evidence type="ECO:0000259" key="2">
    <source>
        <dbReference type="Pfam" id="PF00857"/>
    </source>
</evidence>
<dbReference type="CDD" id="cd01014">
    <property type="entry name" value="nicotinamidase_related"/>
    <property type="match status" value="1"/>
</dbReference>
<dbReference type="PANTHER" id="PTHR43540">
    <property type="entry name" value="PEROXYUREIDOACRYLATE/UREIDOACRYLATE AMIDOHYDROLASE-RELATED"/>
    <property type="match status" value="1"/>
</dbReference>
<accession>A0A423GND8</accession>
<organism evidence="3 4">
    <name type="scientific">Pseudomonas brassicacearum</name>
    <dbReference type="NCBI Taxonomy" id="930166"/>
    <lineage>
        <taxon>Bacteria</taxon>
        <taxon>Pseudomonadati</taxon>
        <taxon>Pseudomonadota</taxon>
        <taxon>Gammaproteobacteria</taxon>
        <taxon>Pseudomonadales</taxon>
        <taxon>Pseudomonadaceae</taxon>
        <taxon>Pseudomonas</taxon>
    </lineage>
</organism>
<protein>
    <submittedName>
        <fullName evidence="3">Cysteine hydrolase</fullName>
    </submittedName>
</protein>
<dbReference type="Proteomes" id="UP000284684">
    <property type="component" value="Unassembled WGS sequence"/>
</dbReference>
<name>A0A423GND8_9PSED</name>
<dbReference type="PANTHER" id="PTHR43540:SF14">
    <property type="entry name" value="ISOCHORISMATASE"/>
    <property type="match status" value="1"/>
</dbReference>
<evidence type="ECO:0000313" key="3">
    <source>
        <dbReference type="EMBL" id="ROM93806.1"/>
    </source>
</evidence>
<dbReference type="GO" id="GO:0016787">
    <property type="term" value="F:hydrolase activity"/>
    <property type="evidence" value="ECO:0007669"/>
    <property type="project" value="UniProtKB-KW"/>
</dbReference>
<gene>
    <name evidence="3" type="ORF">BK658_19265</name>
</gene>
<comment type="caution">
    <text evidence="3">The sequence shown here is derived from an EMBL/GenBank/DDBJ whole genome shotgun (WGS) entry which is preliminary data.</text>
</comment>
<dbReference type="AlphaFoldDB" id="A0A423GND8"/>
<reference evidence="3 4" key="1">
    <citation type="submission" date="2016-10" db="EMBL/GenBank/DDBJ databases">
        <title>Comparative genome analysis of multiple Pseudomonas spp. focuses on biocontrol and plant growth promoting traits.</title>
        <authorList>
            <person name="Tao X.-Y."/>
            <person name="Taylor C.G."/>
        </authorList>
    </citation>
    <scope>NUCLEOTIDE SEQUENCE [LARGE SCALE GENOMIC DNA]</scope>
    <source>
        <strain evidence="3 4">37D10</strain>
    </source>
</reference>
<sequence>MSSALLIIDMQVGLFNGPDKPYDGERVLANIRQLIHRAREREVPIYAVRHTGPQGSPIEAGSAFWHLLPNLELDASSDILFDKTRPNAFYATSLAQQLQASGINELFIVGMKTQYCIDSTCRAAADLGFQVTLVADAHTCMDTAALSAKMIIEHHNATLDGAFVKLLNTADARF</sequence>
<feature type="domain" description="Isochorismatase-like" evidence="2">
    <location>
        <begin position="3"/>
        <end position="144"/>
    </location>
</feature>
<dbReference type="InterPro" id="IPR000868">
    <property type="entry name" value="Isochorismatase-like_dom"/>
</dbReference>
<dbReference type="RefSeq" id="WP_123583820.1">
    <property type="nucleotide sequence ID" value="NZ_MOBI01000021.1"/>
</dbReference>
<dbReference type="Gene3D" id="3.40.50.850">
    <property type="entry name" value="Isochorismatase-like"/>
    <property type="match status" value="1"/>
</dbReference>
<evidence type="ECO:0000313" key="4">
    <source>
        <dbReference type="Proteomes" id="UP000284684"/>
    </source>
</evidence>
<dbReference type="InterPro" id="IPR036380">
    <property type="entry name" value="Isochorismatase-like_sf"/>
</dbReference>
<dbReference type="InterPro" id="IPR050272">
    <property type="entry name" value="Isochorismatase-like_hydrls"/>
</dbReference>
<dbReference type="SUPFAM" id="SSF52499">
    <property type="entry name" value="Isochorismatase-like hydrolases"/>
    <property type="match status" value="1"/>
</dbReference>
<dbReference type="Pfam" id="PF00857">
    <property type="entry name" value="Isochorismatase"/>
    <property type="match status" value="1"/>
</dbReference>
<keyword evidence="1 3" id="KW-0378">Hydrolase</keyword>
<proteinExistence type="predicted"/>